<dbReference type="GO" id="GO:0000049">
    <property type="term" value="F:tRNA binding"/>
    <property type="evidence" value="ECO:0007669"/>
    <property type="project" value="UniProtKB-KW"/>
</dbReference>
<dbReference type="PRINTS" id="PR01047">
    <property type="entry name" value="TRNASYNTHTHR"/>
</dbReference>
<dbReference type="GO" id="GO:0046872">
    <property type="term" value="F:metal ion binding"/>
    <property type="evidence" value="ECO:0007669"/>
    <property type="project" value="UniProtKB-KW"/>
</dbReference>
<keyword evidence="4" id="KW-0694">RNA-binding</keyword>
<evidence type="ECO:0000256" key="1">
    <source>
        <dbReference type="ARBA" id="ARBA00008226"/>
    </source>
</evidence>
<keyword evidence="11 15" id="KW-0030">Aminoacyl-tRNA synthetase</keyword>
<comment type="catalytic activity">
    <reaction evidence="12">
        <text>tRNA(Thr) + L-threonine + ATP = L-threonyl-tRNA(Thr) + AMP + diphosphate + H(+)</text>
        <dbReference type="Rhea" id="RHEA:24624"/>
        <dbReference type="Rhea" id="RHEA-COMP:9670"/>
        <dbReference type="Rhea" id="RHEA-COMP:9704"/>
        <dbReference type="ChEBI" id="CHEBI:15378"/>
        <dbReference type="ChEBI" id="CHEBI:30616"/>
        <dbReference type="ChEBI" id="CHEBI:33019"/>
        <dbReference type="ChEBI" id="CHEBI:57926"/>
        <dbReference type="ChEBI" id="CHEBI:78442"/>
        <dbReference type="ChEBI" id="CHEBI:78534"/>
        <dbReference type="ChEBI" id="CHEBI:456215"/>
        <dbReference type="EC" id="6.1.1.3"/>
    </reaction>
</comment>
<dbReference type="KEGG" id="ppet:C9I82_376"/>
<dbReference type="GO" id="GO:0005829">
    <property type="term" value="C:cytosol"/>
    <property type="evidence" value="ECO:0007669"/>
    <property type="project" value="TreeGrafter"/>
</dbReference>
<evidence type="ECO:0000256" key="3">
    <source>
        <dbReference type="ARBA" id="ARBA00022490"/>
    </source>
</evidence>
<dbReference type="InterPro" id="IPR045864">
    <property type="entry name" value="aa-tRNA-synth_II/BPL/LPL"/>
</dbReference>
<evidence type="ECO:0000256" key="6">
    <source>
        <dbReference type="ARBA" id="ARBA00022723"/>
    </source>
</evidence>
<organism evidence="15 16">
    <name type="scientific">Candidatus Purcelliella pentastirinorum</name>
    <dbReference type="NCBI Taxonomy" id="472834"/>
    <lineage>
        <taxon>Bacteria</taxon>
        <taxon>Pseudomonadati</taxon>
        <taxon>Pseudomonadota</taxon>
        <taxon>Gammaproteobacteria</taxon>
        <taxon>Enterobacterales</taxon>
        <taxon>Enterobacteriaceae</taxon>
        <taxon>Candidatus Purcelliella</taxon>
    </lineage>
</organism>
<comment type="similarity">
    <text evidence="1">Belongs to the class-II aminoacyl-tRNA synthetase family.</text>
</comment>
<protein>
    <recommendedName>
        <fullName evidence="2 13">Threonine--tRNA ligase</fullName>
        <ecNumber evidence="2 13">6.1.1.3</ecNumber>
    </recommendedName>
</protein>
<keyword evidence="8" id="KW-0862">Zinc</keyword>
<feature type="domain" description="Aminoacyl-transfer RNA synthetases class-II family profile" evidence="14">
    <location>
        <begin position="24"/>
        <end position="301"/>
    </location>
</feature>
<dbReference type="Proteomes" id="UP000256856">
    <property type="component" value="Chromosome"/>
</dbReference>
<dbReference type="CDD" id="cd00771">
    <property type="entry name" value="ThrRS_core"/>
    <property type="match status" value="1"/>
</dbReference>
<dbReference type="InterPro" id="IPR006195">
    <property type="entry name" value="aa-tRNA-synth_II"/>
</dbReference>
<evidence type="ECO:0000259" key="14">
    <source>
        <dbReference type="PROSITE" id="PS50862"/>
    </source>
</evidence>
<dbReference type="FunFam" id="3.40.50.800:FF:000001">
    <property type="entry name" value="Threonine--tRNA ligase"/>
    <property type="match status" value="1"/>
</dbReference>
<dbReference type="InterPro" id="IPR033728">
    <property type="entry name" value="ThrRS_core"/>
</dbReference>
<dbReference type="GO" id="GO:0006435">
    <property type="term" value="P:threonyl-tRNA aminoacylation"/>
    <property type="evidence" value="ECO:0007669"/>
    <property type="project" value="UniProtKB-UniRule"/>
</dbReference>
<dbReference type="GO" id="GO:0004829">
    <property type="term" value="F:threonine-tRNA ligase activity"/>
    <property type="evidence" value="ECO:0007669"/>
    <property type="project" value="UniProtKB-UniRule"/>
</dbReference>
<evidence type="ECO:0000256" key="7">
    <source>
        <dbReference type="ARBA" id="ARBA00022741"/>
    </source>
</evidence>
<dbReference type="PANTHER" id="PTHR11451">
    <property type="entry name" value="THREONINE-TRNA LIGASE"/>
    <property type="match status" value="1"/>
</dbReference>
<sequence length="409" mass="48442">MIMNLLKERDHRKINKYLDFYHIEDISSGIVFWHNNGWIVFKELESLIRLKLKEYDYQEVKTPMILSKKIWDMTGHLDNFKELIFTTYFEDTEYCIKPMNCPCHIQIFKYGIKSYRDLPIRISEFGSCHRKEFSGSLYGLMRLRHFTQDDAHIFCSFDQVRSEVNSCIKMIYDIYNIFGFKNILVKLSTRPDKRLGEDSLWDLAEKDLLSVLESNNINFSYQYGEGAFYGPKIEFILNDCLNRSWQCGTIQLDFILSNKLNVFYINKDNERISPVIIHRAVLGSIERFIGILIEETYGHLPTWLSPIQVVVLYITDSQKFYANEVKNLLEIEDIRVKLDTRNEKIGFKIREYTLKRIPYLLICGNNEVKNNTVSIRTCLGKKINNIFLCVFINRLKKEIDNYSINKMEN</sequence>
<dbReference type="InterPro" id="IPR047246">
    <property type="entry name" value="ThrRS_anticodon"/>
</dbReference>
<dbReference type="InterPro" id="IPR036621">
    <property type="entry name" value="Anticodon-bd_dom_sf"/>
</dbReference>
<evidence type="ECO:0000256" key="11">
    <source>
        <dbReference type="ARBA" id="ARBA00023146"/>
    </source>
</evidence>
<evidence type="ECO:0000256" key="9">
    <source>
        <dbReference type="ARBA" id="ARBA00022840"/>
    </source>
</evidence>
<reference evidence="15 16" key="1">
    <citation type="submission" date="2018-03" db="EMBL/GenBank/DDBJ databases">
        <title>A parallel universe: an anciently diverged bacterial symbiosis in a Hawaiian planthopper (Hemiptera: Cixiidae) reveals rearranged nutritional responsibilities.</title>
        <authorList>
            <person name="Bennett G."/>
            <person name="Mao M."/>
        </authorList>
    </citation>
    <scope>NUCLEOTIDE SEQUENCE [LARGE SCALE GENOMIC DNA]</scope>
    <source>
        <strain evidence="15 16">OLIH</strain>
    </source>
</reference>
<dbReference type="PROSITE" id="PS50862">
    <property type="entry name" value="AA_TRNA_LIGASE_II"/>
    <property type="match status" value="1"/>
</dbReference>
<dbReference type="Gene3D" id="3.30.930.10">
    <property type="entry name" value="Bira Bifunctional Protein, Domain 2"/>
    <property type="match status" value="1"/>
</dbReference>
<keyword evidence="7" id="KW-0547">Nucleotide-binding</keyword>
<dbReference type="SUPFAM" id="SSF52954">
    <property type="entry name" value="Class II aaRS ABD-related"/>
    <property type="match status" value="1"/>
</dbReference>
<dbReference type="AlphaFoldDB" id="A0A346E027"/>
<gene>
    <name evidence="15" type="ORF">C9I82_376</name>
</gene>
<dbReference type="CDD" id="cd00860">
    <property type="entry name" value="ThrRS_anticodon"/>
    <property type="match status" value="1"/>
</dbReference>
<dbReference type="PANTHER" id="PTHR11451:SF44">
    <property type="entry name" value="THREONINE--TRNA LIGASE, CHLOROPLASTIC_MITOCHONDRIAL 2"/>
    <property type="match status" value="1"/>
</dbReference>
<accession>A0A346E027</accession>
<evidence type="ECO:0000256" key="4">
    <source>
        <dbReference type="ARBA" id="ARBA00022555"/>
    </source>
</evidence>
<dbReference type="SUPFAM" id="SSF55681">
    <property type="entry name" value="Class II aaRS and biotin synthetases"/>
    <property type="match status" value="1"/>
</dbReference>
<evidence type="ECO:0000256" key="13">
    <source>
        <dbReference type="NCBIfam" id="TIGR00418"/>
    </source>
</evidence>
<evidence type="ECO:0000313" key="16">
    <source>
        <dbReference type="Proteomes" id="UP000256856"/>
    </source>
</evidence>
<dbReference type="Gene3D" id="3.40.50.800">
    <property type="entry name" value="Anticodon-binding domain"/>
    <property type="match status" value="1"/>
</dbReference>
<keyword evidence="16" id="KW-1185">Reference proteome</keyword>
<keyword evidence="4" id="KW-0820">tRNA-binding</keyword>
<keyword evidence="10" id="KW-0648">Protein biosynthesis</keyword>
<keyword evidence="5" id="KW-0436">Ligase</keyword>
<keyword evidence="6" id="KW-0479">Metal-binding</keyword>
<dbReference type="EMBL" id="CP028374">
    <property type="protein sequence ID" value="AXN02332.1"/>
    <property type="molecule type" value="Genomic_DNA"/>
</dbReference>
<evidence type="ECO:0000256" key="5">
    <source>
        <dbReference type="ARBA" id="ARBA00022598"/>
    </source>
</evidence>
<proteinExistence type="inferred from homology"/>
<dbReference type="GO" id="GO:0005524">
    <property type="term" value="F:ATP binding"/>
    <property type="evidence" value="ECO:0007669"/>
    <property type="project" value="UniProtKB-KW"/>
</dbReference>
<dbReference type="FunFam" id="3.30.930.10:FF:000002">
    <property type="entry name" value="Threonine--tRNA ligase"/>
    <property type="match status" value="1"/>
</dbReference>
<evidence type="ECO:0000256" key="12">
    <source>
        <dbReference type="ARBA" id="ARBA00049515"/>
    </source>
</evidence>
<dbReference type="NCBIfam" id="TIGR00418">
    <property type="entry name" value="thrS"/>
    <property type="match status" value="1"/>
</dbReference>
<evidence type="ECO:0000256" key="8">
    <source>
        <dbReference type="ARBA" id="ARBA00022833"/>
    </source>
</evidence>
<dbReference type="Pfam" id="PF00587">
    <property type="entry name" value="tRNA-synt_2b"/>
    <property type="match status" value="1"/>
</dbReference>
<dbReference type="EC" id="6.1.1.3" evidence="2 13"/>
<name>A0A346E027_9ENTR</name>
<keyword evidence="9" id="KW-0067">ATP-binding</keyword>
<dbReference type="Pfam" id="PF03129">
    <property type="entry name" value="HGTP_anticodon"/>
    <property type="match status" value="1"/>
</dbReference>
<dbReference type="InterPro" id="IPR002320">
    <property type="entry name" value="Thr-tRNA-ligase_IIa"/>
</dbReference>
<evidence type="ECO:0000256" key="10">
    <source>
        <dbReference type="ARBA" id="ARBA00022917"/>
    </source>
</evidence>
<keyword evidence="3" id="KW-0963">Cytoplasm</keyword>
<dbReference type="InterPro" id="IPR004154">
    <property type="entry name" value="Anticodon-bd"/>
</dbReference>
<dbReference type="InterPro" id="IPR002314">
    <property type="entry name" value="aa-tRNA-synt_IIb"/>
</dbReference>
<evidence type="ECO:0000256" key="2">
    <source>
        <dbReference type="ARBA" id="ARBA00013163"/>
    </source>
</evidence>
<evidence type="ECO:0000313" key="15">
    <source>
        <dbReference type="EMBL" id="AXN02332.1"/>
    </source>
</evidence>